<dbReference type="RefSeq" id="WP_188675905.1">
    <property type="nucleotide sequence ID" value="NZ_BMGP01000002.1"/>
</dbReference>
<protein>
    <submittedName>
        <fullName evidence="1">Lysophospholipase</fullName>
    </submittedName>
</protein>
<sequence>MTTVQTNLHSREWTAPENLRVRGTVVVLGGRGETADVYNRFGTRISADSYTVVAFADAFGSEAEVASEIGARIAGDELTAPVIIVGSDVGAVAAVDVAGQLGADVAAVILAGYPTAGASTVTDDWESELLERTTCPVHRGVLDADAGVSHGSFAEALEADRIARDLSTLTVPVLAIHGGADSLSPLDGALPTYESNPDAQVWVIDGAKHDVLNDSTHRTTAAVIVQYLETLRAGVDQPLARRIK</sequence>
<organism evidence="1 2">
    <name type="scientific">Subtercola lobariae</name>
    <dbReference type="NCBI Taxonomy" id="1588641"/>
    <lineage>
        <taxon>Bacteria</taxon>
        <taxon>Bacillati</taxon>
        <taxon>Actinomycetota</taxon>
        <taxon>Actinomycetes</taxon>
        <taxon>Micrococcales</taxon>
        <taxon>Microbacteriaceae</taxon>
        <taxon>Subtercola</taxon>
    </lineage>
</organism>
<name>A0A917B4Y8_9MICO</name>
<proteinExistence type="predicted"/>
<dbReference type="AlphaFoldDB" id="A0A917B4Y8"/>
<keyword evidence="2" id="KW-1185">Reference proteome</keyword>
<dbReference type="Gene3D" id="3.40.50.1820">
    <property type="entry name" value="alpha/beta hydrolase"/>
    <property type="match status" value="1"/>
</dbReference>
<reference evidence="1 2" key="1">
    <citation type="journal article" date="2014" name="Int. J. Syst. Evol. Microbiol.">
        <title>Complete genome sequence of Corynebacterium casei LMG S-19264T (=DSM 44701T), isolated from a smear-ripened cheese.</title>
        <authorList>
            <consortium name="US DOE Joint Genome Institute (JGI-PGF)"/>
            <person name="Walter F."/>
            <person name="Albersmeier A."/>
            <person name="Kalinowski J."/>
            <person name="Ruckert C."/>
        </authorList>
    </citation>
    <scope>NUCLEOTIDE SEQUENCE [LARGE SCALE GENOMIC DNA]</scope>
    <source>
        <strain evidence="1 2">CGMCC 1.12976</strain>
    </source>
</reference>
<dbReference type="EMBL" id="BMGP01000002">
    <property type="protein sequence ID" value="GGF22053.1"/>
    <property type="molecule type" value="Genomic_DNA"/>
</dbReference>
<dbReference type="SUPFAM" id="SSF53474">
    <property type="entry name" value="alpha/beta-Hydrolases"/>
    <property type="match status" value="1"/>
</dbReference>
<gene>
    <name evidence="1" type="ORF">GCM10011399_14690</name>
</gene>
<dbReference type="Proteomes" id="UP000598775">
    <property type="component" value="Unassembled WGS sequence"/>
</dbReference>
<evidence type="ECO:0000313" key="2">
    <source>
        <dbReference type="Proteomes" id="UP000598775"/>
    </source>
</evidence>
<dbReference type="InterPro" id="IPR029058">
    <property type="entry name" value="AB_hydrolase_fold"/>
</dbReference>
<evidence type="ECO:0000313" key="1">
    <source>
        <dbReference type="EMBL" id="GGF22053.1"/>
    </source>
</evidence>
<comment type="caution">
    <text evidence="1">The sequence shown here is derived from an EMBL/GenBank/DDBJ whole genome shotgun (WGS) entry which is preliminary data.</text>
</comment>
<accession>A0A917B4Y8</accession>